<gene>
    <name evidence="13" type="ORF">LSH36_57g00030</name>
</gene>
<dbReference type="GO" id="GO:0140658">
    <property type="term" value="F:ATP-dependent chromatin remodeler activity"/>
    <property type="evidence" value="ECO:0007669"/>
    <property type="project" value="TreeGrafter"/>
</dbReference>
<keyword evidence="4" id="KW-0378">Hydrolase</keyword>
<dbReference type="GO" id="GO:0042393">
    <property type="term" value="F:histone binding"/>
    <property type="evidence" value="ECO:0007669"/>
    <property type="project" value="TreeGrafter"/>
</dbReference>
<comment type="similarity">
    <text evidence="2">Belongs to the SNF2/RAD54 helicase family. ISWI subfamily.</text>
</comment>
<evidence type="ECO:0000259" key="12">
    <source>
        <dbReference type="PROSITE" id="PS51194"/>
    </source>
</evidence>
<name>A0AAD9NF48_9ANNE</name>
<dbReference type="Pfam" id="PF00176">
    <property type="entry name" value="SNF2-rel_dom"/>
    <property type="match status" value="1"/>
</dbReference>
<keyword evidence="14" id="KW-1185">Reference proteome</keyword>
<dbReference type="InterPro" id="IPR038718">
    <property type="entry name" value="SNF2-like_sf"/>
</dbReference>
<evidence type="ECO:0000256" key="8">
    <source>
        <dbReference type="ARBA" id="ARBA00023125"/>
    </source>
</evidence>
<evidence type="ECO:0000256" key="10">
    <source>
        <dbReference type="SAM" id="MobiDB-lite"/>
    </source>
</evidence>
<dbReference type="CDD" id="cd17997">
    <property type="entry name" value="DEXHc_SMARCA1_SMARCA5"/>
    <property type="match status" value="1"/>
</dbReference>
<feature type="compositionally biased region" description="Acidic residues" evidence="10">
    <location>
        <begin position="1"/>
        <end position="10"/>
    </location>
</feature>
<dbReference type="PANTHER" id="PTHR45623">
    <property type="entry name" value="CHROMODOMAIN-HELICASE-DNA-BINDING PROTEIN 3-RELATED-RELATED"/>
    <property type="match status" value="1"/>
</dbReference>
<dbReference type="PROSITE" id="PS51194">
    <property type="entry name" value="HELICASE_CTER"/>
    <property type="match status" value="1"/>
</dbReference>
<evidence type="ECO:0000256" key="9">
    <source>
        <dbReference type="ARBA" id="ARBA00023242"/>
    </source>
</evidence>
<dbReference type="InterPro" id="IPR044754">
    <property type="entry name" value="Isw1/2_DEXHc"/>
</dbReference>
<dbReference type="GO" id="GO:0004386">
    <property type="term" value="F:helicase activity"/>
    <property type="evidence" value="ECO:0007669"/>
    <property type="project" value="UniProtKB-KW"/>
</dbReference>
<evidence type="ECO:0000256" key="5">
    <source>
        <dbReference type="ARBA" id="ARBA00022806"/>
    </source>
</evidence>
<dbReference type="InterPro" id="IPR027417">
    <property type="entry name" value="P-loop_NTPase"/>
</dbReference>
<dbReference type="GO" id="GO:0003677">
    <property type="term" value="F:DNA binding"/>
    <property type="evidence" value="ECO:0007669"/>
    <property type="project" value="UniProtKB-KW"/>
</dbReference>
<keyword evidence="8" id="KW-0238">DNA-binding</keyword>
<sequence length="662" mass="76631">MSEIEMDSAEEGTSHNDLPSNGIFQLKAPPKGKNGHEEDYDAKLWNYFVPSSHRHRRTEEEEDEELLSESRKAQAIVTRFEKNPSYIKNGEMRDYQIRGLNWMISLYEHGINGILADEMGLGKTLQTISLLGYMKHYRNIPSPHLIIAPKSTLINWMNEIERWCPTLRAVCLIGDQEKRAALVRDIILPGEWDICVTSYEMVIREKSVFKKFNWRYLVIDEAHRIKNEKSKLSEIVRDFRSTNRLLLTGTPLQNNLHELWSLLNFLLPDVFNSSELSEIVREFKSANRLLLTGTPLQNNLHELWALLNFLLPDVFNNSNDFDAWFNTNSCFENTQLVERLHAVLRPFLLRRLKSDVEKGLPPKQETKIYIGLSKMQREWYTRILMKDIDVVNGAGKSDKMRLLNILMQLKKCTNHPYLFDGAEPGPPFTTDQHLVDNCGKMVLLDKLLPRLKENDSRVLIFSQMTRMLDILEDYCYWKNYDYCRLDGQTPHEERQASSCYEAIDNSINEFNMPGSKKFVFLLSTRAGGLGINLATADVVVIYDSDWNPQADLQAMDRAHRIGQTKVVRVFRFITENTVEERIVERAEMKLRLDNVVIQQGRLVDGTTNKLGKDEVLSMIRHGAENVFASKDSTITDEDIDALLRKGEEKVRVSKTYDRKTES</sequence>
<protein>
    <submittedName>
        <fullName evidence="13">Uncharacterized protein</fullName>
    </submittedName>
</protein>
<evidence type="ECO:0000259" key="11">
    <source>
        <dbReference type="PROSITE" id="PS51192"/>
    </source>
</evidence>
<dbReference type="FunFam" id="3.40.50.300:FF:000082">
    <property type="entry name" value="ISWI chromatin remodeling complex ATPase ISW1"/>
    <property type="match status" value="1"/>
</dbReference>
<dbReference type="PROSITE" id="PS51192">
    <property type="entry name" value="HELICASE_ATP_BIND_1"/>
    <property type="match status" value="1"/>
</dbReference>
<comment type="subcellular location">
    <subcellularLocation>
        <location evidence="1">Nucleus</location>
    </subcellularLocation>
</comment>
<evidence type="ECO:0000256" key="1">
    <source>
        <dbReference type="ARBA" id="ARBA00004123"/>
    </source>
</evidence>
<dbReference type="InterPro" id="IPR001650">
    <property type="entry name" value="Helicase_C-like"/>
</dbReference>
<keyword evidence="9" id="KW-0539">Nucleus</keyword>
<dbReference type="InterPro" id="IPR014001">
    <property type="entry name" value="Helicase_ATP-bd"/>
</dbReference>
<dbReference type="AlphaFoldDB" id="A0AAD9NF48"/>
<dbReference type="GO" id="GO:0000785">
    <property type="term" value="C:chromatin"/>
    <property type="evidence" value="ECO:0007669"/>
    <property type="project" value="TreeGrafter"/>
</dbReference>
<reference evidence="13" key="1">
    <citation type="journal article" date="2023" name="Mol. Biol. Evol.">
        <title>Third-Generation Sequencing Reveals the Adaptive Role of the Epigenome in Three Deep-Sea Polychaetes.</title>
        <authorList>
            <person name="Perez M."/>
            <person name="Aroh O."/>
            <person name="Sun Y."/>
            <person name="Lan Y."/>
            <person name="Juniper S.K."/>
            <person name="Young C.R."/>
            <person name="Angers B."/>
            <person name="Qian P.Y."/>
        </authorList>
    </citation>
    <scope>NUCLEOTIDE SEQUENCE</scope>
    <source>
        <strain evidence="13">P08H-3</strain>
    </source>
</reference>
<feature type="region of interest" description="Disordered" evidence="10">
    <location>
        <begin position="1"/>
        <end position="35"/>
    </location>
</feature>
<evidence type="ECO:0000256" key="3">
    <source>
        <dbReference type="ARBA" id="ARBA00022741"/>
    </source>
</evidence>
<dbReference type="SMART" id="SM00487">
    <property type="entry name" value="DEXDc"/>
    <property type="match status" value="1"/>
</dbReference>
<accession>A0AAD9NF48</accession>
<dbReference type="Gene3D" id="3.40.50.10810">
    <property type="entry name" value="Tandem AAA-ATPase domain"/>
    <property type="match status" value="2"/>
</dbReference>
<keyword evidence="5" id="KW-0347">Helicase</keyword>
<dbReference type="CDD" id="cd18793">
    <property type="entry name" value="SF2_C_SNF"/>
    <property type="match status" value="1"/>
</dbReference>
<dbReference type="GO" id="GO:0016887">
    <property type="term" value="F:ATP hydrolysis activity"/>
    <property type="evidence" value="ECO:0007669"/>
    <property type="project" value="TreeGrafter"/>
</dbReference>
<evidence type="ECO:0000313" key="13">
    <source>
        <dbReference type="EMBL" id="KAK2164919.1"/>
    </source>
</evidence>
<dbReference type="FunFam" id="3.40.50.10810:FF:000005">
    <property type="entry name" value="Photoperiod-independent early flowering 1"/>
    <property type="match status" value="1"/>
</dbReference>
<dbReference type="Gene3D" id="3.40.50.300">
    <property type="entry name" value="P-loop containing nucleotide triphosphate hydrolases"/>
    <property type="match status" value="1"/>
</dbReference>
<organism evidence="13 14">
    <name type="scientific">Paralvinella palmiformis</name>
    <dbReference type="NCBI Taxonomy" id="53620"/>
    <lineage>
        <taxon>Eukaryota</taxon>
        <taxon>Metazoa</taxon>
        <taxon>Spiralia</taxon>
        <taxon>Lophotrochozoa</taxon>
        <taxon>Annelida</taxon>
        <taxon>Polychaeta</taxon>
        <taxon>Sedentaria</taxon>
        <taxon>Canalipalpata</taxon>
        <taxon>Terebellida</taxon>
        <taxon>Terebelliformia</taxon>
        <taxon>Alvinellidae</taxon>
        <taxon>Paralvinella</taxon>
    </lineage>
</organism>
<keyword evidence="6" id="KW-0067">ATP-binding</keyword>
<evidence type="ECO:0000256" key="7">
    <source>
        <dbReference type="ARBA" id="ARBA00022853"/>
    </source>
</evidence>
<comment type="caution">
    <text evidence="13">The sequence shown here is derived from an EMBL/GenBank/DDBJ whole genome shotgun (WGS) entry which is preliminary data.</text>
</comment>
<dbReference type="EMBL" id="JAODUP010000057">
    <property type="protein sequence ID" value="KAK2164919.1"/>
    <property type="molecule type" value="Genomic_DNA"/>
</dbReference>
<evidence type="ECO:0000313" key="14">
    <source>
        <dbReference type="Proteomes" id="UP001208570"/>
    </source>
</evidence>
<dbReference type="GO" id="GO:0005634">
    <property type="term" value="C:nucleus"/>
    <property type="evidence" value="ECO:0007669"/>
    <property type="project" value="UniProtKB-SubCell"/>
</dbReference>
<feature type="domain" description="Helicase C-terminal" evidence="12">
    <location>
        <begin position="443"/>
        <end position="603"/>
    </location>
</feature>
<feature type="domain" description="Helicase ATP-binding" evidence="11">
    <location>
        <begin position="104"/>
        <end position="269"/>
    </location>
</feature>
<keyword evidence="3" id="KW-0547">Nucleotide-binding</keyword>
<dbReference type="Proteomes" id="UP001208570">
    <property type="component" value="Unassembled WGS sequence"/>
</dbReference>
<evidence type="ECO:0000256" key="6">
    <source>
        <dbReference type="ARBA" id="ARBA00022840"/>
    </source>
</evidence>
<evidence type="ECO:0000256" key="2">
    <source>
        <dbReference type="ARBA" id="ARBA00009687"/>
    </source>
</evidence>
<dbReference type="InterPro" id="IPR049730">
    <property type="entry name" value="SNF2/RAD54-like_C"/>
</dbReference>
<keyword evidence="7" id="KW-0156">Chromatin regulator</keyword>
<dbReference type="GO" id="GO:0034728">
    <property type="term" value="P:nucleosome organization"/>
    <property type="evidence" value="ECO:0007669"/>
    <property type="project" value="TreeGrafter"/>
</dbReference>
<dbReference type="GO" id="GO:0005524">
    <property type="term" value="F:ATP binding"/>
    <property type="evidence" value="ECO:0007669"/>
    <property type="project" value="UniProtKB-KW"/>
</dbReference>
<evidence type="ECO:0000256" key="4">
    <source>
        <dbReference type="ARBA" id="ARBA00022801"/>
    </source>
</evidence>
<dbReference type="SMART" id="SM00490">
    <property type="entry name" value="HELICc"/>
    <property type="match status" value="1"/>
</dbReference>
<dbReference type="InterPro" id="IPR000330">
    <property type="entry name" value="SNF2_N"/>
</dbReference>
<dbReference type="SUPFAM" id="SSF52540">
    <property type="entry name" value="P-loop containing nucleoside triphosphate hydrolases"/>
    <property type="match status" value="3"/>
</dbReference>
<dbReference type="PANTHER" id="PTHR45623:SF49">
    <property type="entry name" value="SWI_SNF-RELATED MATRIX-ASSOCIATED ACTIN-DEPENDENT REGULATOR OF CHROMATIN SUBFAMILY A MEMBER 5"/>
    <property type="match status" value="1"/>
</dbReference>
<dbReference type="GO" id="GO:0003682">
    <property type="term" value="F:chromatin binding"/>
    <property type="evidence" value="ECO:0007669"/>
    <property type="project" value="TreeGrafter"/>
</dbReference>
<proteinExistence type="inferred from homology"/>
<dbReference type="Pfam" id="PF00271">
    <property type="entry name" value="Helicase_C"/>
    <property type="match status" value="1"/>
</dbReference>